<evidence type="ECO:0000259" key="2">
    <source>
        <dbReference type="Pfam" id="PF19189"/>
    </source>
</evidence>
<keyword evidence="4" id="KW-1185">Reference proteome</keyword>
<feature type="region of interest" description="Disordered" evidence="1">
    <location>
        <begin position="276"/>
        <end position="298"/>
    </location>
</feature>
<reference evidence="3" key="2">
    <citation type="submission" date="2023-01" db="EMBL/GenBank/DDBJ databases">
        <authorList>
            <person name="Petersen C."/>
        </authorList>
    </citation>
    <scope>NUCLEOTIDE SEQUENCE</scope>
    <source>
        <strain evidence="3">IBT 17514</strain>
    </source>
</reference>
<dbReference type="InterPro" id="IPR040009">
    <property type="entry name" value="Mtf2/C5D6.12-like"/>
</dbReference>
<feature type="compositionally biased region" description="Polar residues" evidence="1">
    <location>
        <begin position="64"/>
        <end position="74"/>
    </location>
</feature>
<proteinExistence type="predicted"/>
<dbReference type="InterPro" id="IPR043837">
    <property type="entry name" value="Mtf2-like_C"/>
</dbReference>
<name>A0AAD6HPA1_9EURO</name>
<evidence type="ECO:0000313" key="3">
    <source>
        <dbReference type="EMBL" id="KAJ5728195.1"/>
    </source>
</evidence>
<dbReference type="GO" id="GO:0005739">
    <property type="term" value="C:mitochondrion"/>
    <property type="evidence" value="ECO:0007669"/>
    <property type="project" value="InterPro"/>
</dbReference>
<sequence length="465" mass="52005">MASLSRQVYLFSTSASPTAFLYQTRTLGPLSRSVLTRGRSQYQYSTDRHAVKDDSISKDNLSESLAQDSSNDPDSIQEEVTKSSPSRTSYLRRRGKTAPASYPTNDKTWSADPATKKSKSRTYTQRERDAFDGLLSRWNKQKSNHAQTGESETITQFESILGTTHAASENYGASLKLGTDSKRKETPIKDRKKPHDDEEGIHLSELGFTTPGSRTTVDPVVPMKSAIHMVVQRELRKIEAELFQAMEDQKSDSAVWKVCKERIFTIPEHVGGATSLSSSDLDGASNEHGFDQSNSRKPFSSPLNIPDAVPAGLVVAKLYPRLLVLAFRVLSTHFPESPLIGQFRTAVRANGRTSAFLGTSAQLYEELMTFFWYTCHDLPAVVSSLQDMESAGLDTNRRVRKLLRDIVDQREHDLDSPEQVRDRSFWDAPPNQKAFEELAGPGGWLETISTRMKQQKHSAMPVLRL</sequence>
<dbReference type="Proteomes" id="UP001215712">
    <property type="component" value="Unassembled WGS sequence"/>
</dbReference>
<feature type="region of interest" description="Disordered" evidence="1">
    <location>
        <begin position="172"/>
        <end position="199"/>
    </location>
</feature>
<organism evidence="3 4">
    <name type="scientific">Penicillium malachiteum</name>
    <dbReference type="NCBI Taxonomy" id="1324776"/>
    <lineage>
        <taxon>Eukaryota</taxon>
        <taxon>Fungi</taxon>
        <taxon>Dikarya</taxon>
        <taxon>Ascomycota</taxon>
        <taxon>Pezizomycotina</taxon>
        <taxon>Eurotiomycetes</taxon>
        <taxon>Eurotiomycetidae</taxon>
        <taxon>Eurotiales</taxon>
        <taxon>Aspergillaceae</taxon>
        <taxon>Penicillium</taxon>
    </lineage>
</organism>
<evidence type="ECO:0000256" key="1">
    <source>
        <dbReference type="SAM" id="MobiDB-lite"/>
    </source>
</evidence>
<reference evidence="3" key="1">
    <citation type="journal article" date="2023" name="IMA Fungus">
        <title>Comparative genomic study of the Penicillium genus elucidates a diverse pangenome and 15 lateral gene transfer events.</title>
        <authorList>
            <person name="Petersen C."/>
            <person name="Sorensen T."/>
            <person name="Nielsen M.R."/>
            <person name="Sondergaard T.E."/>
            <person name="Sorensen J.L."/>
            <person name="Fitzpatrick D.A."/>
            <person name="Frisvad J.C."/>
            <person name="Nielsen K.L."/>
        </authorList>
    </citation>
    <scope>NUCLEOTIDE SEQUENCE</scope>
    <source>
        <strain evidence="3">IBT 17514</strain>
    </source>
</reference>
<comment type="caution">
    <text evidence="3">The sequence shown here is derived from an EMBL/GenBank/DDBJ whole genome shotgun (WGS) entry which is preliminary data.</text>
</comment>
<gene>
    <name evidence="3" type="ORF">N7493_004525</name>
</gene>
<feature type="compositionally biased region" description="Basic and acidic residues" evidence="1">
    <location>
        <begin position="179"/>
        <end position="199"/>
    </location>
</feature>
<evidence type="ECO:0000313" key="4">
    <source>
        <dbReference type="Proteomes" id="UP001215712"/>
    </source>
</evidence>
<dbReference type="EMBL" id="JAQJAN010000005">
    <property type="protein sequence ID" value="KAJ5728195.1"/>
    <property type="molecule type" value="Genomic_DNA"/>
</dbReference>
<accession>A0AAD6HPA1</accession>
<dbReference type="Pfam" id="PF19189">
    <property type="entry name" value="Mtf2"/>
    <property type="match status" value="1"/>
</dbReference>
<dbReference type="PANTHER" id="PTHR39468:SF1">
    <property type="entry name" value="MTF2-LIKE C-TERMINAL DOMAIN-CONTAINING PROTEIN"/>
    <property type="match status" value="1"/>
</dbReference>
<feature type="domain" description="Mtf2-like C-terminal" evidence="2">
    <location>
        <begin position="237"/>
        <end position="426"/>
    </location>
</feature>
<feature type="region of interest" description="Disordered" evidence="1">
    <location>
        <begin position="64"/>
        <end position="126"/>
    </location>
</feature>
<dbReference type="PANTHER" id="PTHR39468">
    <property type="entry name" value="CHROMOSOME 7, WHOLE GENOME SHOTGUN SEQUENCE"/>
    <property type="match status" value="1"/>
</dbReference>
<protein>
    <recommendedName>
        <fullName evidence="2">Mtf2-like C-terminal domain-containing protein</fullName>
    </recommendedName>
</protein>
<dbReference type="AlphaFoldDB" id="A0AAD6HPA1"/>